<dbReference type="PANTHER" id="PTHR43792:SF1">
    <property type="entry name" value="N-ACETYLTRANSFERASE DOMAIN-CONTAINING PROTEIN"/>
    <property type="match status" value="1"/>
</dbReference>
<dbReference type="SUPFAM" id="SSF55729">
    <property type="entry name" value="Acyl-CoA N-acyltransferases (Nat)"/>
    <property type="match status" value="1"/>
</dbReference>
<evidence type="ECO:0000259" key="1">
    <source>
        <dbReference type="PROSITE" id="PS51186"/>
    </source>
</evidence>
<dbReference type="PANTHER" id="PTHR43792">
    <property type="entry name" value="GNAT FAMILY, PUTATIVE (AFU_ORTHOLOGUE AFUA_3G00765)-RELATED-RELATED"/>
    <property type="match status" value="1"/>
</dbReference>
<dbReference type="CDD" id="cd04301">
    <property type="entry name" value="NAT_SF"/>
    <property type="match status" value="1"/>
</dbReference>
<accession>A0A940SVC5</accession>
<keyword evidence="3" id="KW-1185">Reference proteome</keyword>
<evidence type="ECO:0000313" key="2">
    <source>
        <dbReference type="EMBL" id="MBP1040198.1"/>
    </source>
</evidence>
<comment type="caution">
    <text evidence="2">The sequence shown here is derived from an EMBL/GenBank/DDBJ whole genome shotgun (WGS) entry which is preliminary data.</text>
</comment>
<protein>
    <submittedName>
        <fullName evidence="2">GNAT family N-acetyltransferase</fullName>
    </submittedName>
</protein>
<sequence length="196" mass="22951">MENKPIPSNDKKKPIIFLETSRLVFSKWSEDDLTNAMVLWGDSEVTKFISASGKFTKEDVENRLKNEIKQQEKYQVQYWPIFEKNSDEFVGVCGLRMHDAINNVYELGFHLKKDYWGQGYALEAARSVINYAFSDLDATELFAGHHPDNYSSQKLLRKLGFCYTGKEFYQPTKLFHPSYRLTKTIDRGEMFQIFSR</sequence>
<dbReference type="Gene3D" id="3.40.630.30">
    <property type="match status" value="1"/>
</dbReference>
<gene>
    <name evidence="2" type="ORF">I6N95_04145</name>
</gene>
<dbReference type="Proteomes" id="UP000674938">
    <property type="component" value="Unassembled WGS sequence"/>
</dbReference>
<dbReference type="PROSITE" id="PS51186">
    <property type="entry name" value="GNAT"/>
    <property type="match status" value="1"/>
</dbReference>
<dbReference type="InterPro" id="IPR000182">
    <property type="entry name" value="GNAT_dom"/>
</dbReference>
<dbReference type="RefSeq" id="WP_209525090.1">
    <property type="nucleotide sequence ID" value="NZ_JAEEGA010000002.1"/>
</dbReference>
<dbReference type="Pfam" id="PF13302">
    <property type="entry name" value="Acetyltransf_3"/>
    <property type="match status" value="1"/>
</dbReference>
<organism evidence="2 3">
    <name type="scientific">Vagococcus allomyrinae</name>
    <dbReference type="NCBI Taxonomy" id="2794353"/>
    <lineage>
        <taxon>Bacteria</taxon>
        <taxon>Bacillati</taxon>
        <taxon>Bacillota</taxon>
        <taxon>Bacilli</taxon>
        <taxon>Lactobacillales</taxon>
        <taxon>Enterococcaceae</taxon>
        <taxon>Vagococcus</taxon>
    </lineage>
</organism>
<proteinExistence type="predicted"/>
<evidence type="ECO:0000313" key="3">
    <source>
        <dbReference type="Proteomes" id="UP000674938"/>
    </source>
</evidence>
<dbReference type="GO" id="GO:0016747">
    <property type="term" value="F:acyltransferase activity, transferring groups other than amino-acyl groups"/>
    <property type="evidence" value="ECO:0007669"/>
    <property type="project" value="InterPro"/>
</dbReference>
<reference evidence="2" key="1">
    <citation type="submission" date="2020-12" db="EMBL/GenBank/DDBJ databases">
        <title>Vagococcus allomyrinae sp. nov. and Enterococcus lavae sp. nov., isolated from the larvae of Allomyrina dichotoma.</title>
        <authorList>
            <person name="Lee S.D."/>
        </authorList>
    </citation>
    <scope>NUCLEOTIDE SEQUENCE</scope>
    <source>
        <strain evidence="2">BWB3-3</strain>
    </source>
</reference>
<dbReference type="EMBL" id="JAEEGA010000002">
    <property type="protein sequence ID" value="MBP1040198.1"/>
    <property type="molecule type" value="Genomic_DNA"/>
</dbReference>
<dbReference type="InterPro" id="IPR016181">
    <property type="entry name" value="Acyl_CoA_acyltransferase"/>
</dbReference>
<dbReference type="AlphaFoldDB" id="A0A940SVC5"/>
<feature type="domain" description="N-acetyltransferase" evidence="1">
    <location>
        <begin position="23"/>
        <end position="186"/>
    </location>
</feature>
<name>A0A940SVC5_9ENTE</name>
<dbReference type="InterPro" id="IPR051531">
    <property type="entry name" value="N-acetyltransferase"/>
</dbReference>